<evidence type="ECO:0000256" key="2">
    <source>
        <dbReference type="HAMAP-Rule" id="MF_00794"/>
    </source>
</evidence>
<reference evidence="3 4" key="1">
    <citation type="submission" date="2017-04" db="EMBL/GenBank/DDBJ databases">
        <title>Draft Aigarchaeota genome from a New Zealand hot spring.</title>
        <authorList>
            <person name="Reysenbach A.-L."/>
            <person name="Donaho J.A."/>
            <person name="Gerhart J."/>
            <person name="Kelley J.F."/>
            <person name="Kouba K."/>
            <person name="Podar M."/>
            <person name="Stott M."/>
        </authorList>
    </citation>
    <scope>NUCLEOTIDE SEQUENCE [LARGE SCALE GENOMIC DNA]</scope>
    <source>
        <strain evidence="3">NZ13_MG1</strain>
    </source>
</reference>
<evidence type="ECO:0000313" key="3">
    <source>
        <dbReference type="EMBL" id="PUA31758.1"/>
    </source>
</evidence>
<gene>
    <name evidence="3" type="ORF">B9J98_05415</name>
</gene>
<keyword evidence="1" id="KW-1277">Toxin-antitoxin system</keyword>
<name>A0A2R7Y2N1_9ARCH</name>
<dbReference type="EMBL" id="NDWU01000013">
    <property type="protein sequence ID" value="PUA31758.1"/>
    <property type="molecule type" value="Genomic_DNA"/>
</dbReference>
<evidence type="ECO:0000256" key="1">
    <source>
        <dbReference type="ARBA" id="ARBA00022649"/>
    </source>
</evidence>
<comment type="function">
    <text evidence="2">Possibly the antitoxin component of a toxin-antitoxin (TA) module.</text>
</comment>
<dbReference type="Proteomes" id="UP000244066">
    <property type="component" value="Unassembled WGS sequence"/>
</dbReference>
<sequence length="75" mass="8805">MGVKTITVSLEAYEALLRIKRPGESFSDVILRLVKKHRGLMDLAGIWHDINDTEIEDFLKEIRRAWKEWKLPAKE</sequence>
<comment type="similarity">
    <text evidence="2">Belongs to the UPF0330 family.</text>
</comment>
<evidence type="ECO:0000313" key="4">
    <source>
        <dbReference type="Proteomes" id="UP000244066"/>
    </source>
</evidence>
<dbReference type="InterPro" id="IPR003847">
    <property type="entry name" value="Put_antitoxin"/>
</dbReference>
<dbReference type="AlphaFoldDB" id="A0A2R7Y2N1"/>
<comment type="caution">
    <text evidence="3">The sequence shown here is derived from an EMBL/GenBank/DDBJ whole genome shotgun (WGS) entry which is preliminary data.</text>
</comment>
<organism evidence="3 4">
    <name type="scientific">Candidatus Terraquivivens tikiterensis</name>
    <dbReference type="NCBI Taxonomy" id="1980982"/>
    <lineage>
        <taxon>Archaea</taxon>
        <taxon>Nitrososphaerota</taxon>
        <taxon>Candidatus Wolframiiraptoraceae</taxon>
        <taxon>Candidatus Terraquivivens</taxon>
    </lineage>
</organism>
<protein>
    <recommendedName>
        <fullName evidence="2">Putative antitoxin B9J98_05415</fullName>
    </recommendedName>
</protein>
<accession>A0A2R7Y2N1</accession>
<proteinExistence type="inferred from homology"/>
<dbReference type="Pfam" id="PF02697">
    <property type="entry name" value="VAPB_antitox"/>
    <property type="match status" value="1"/>
</dbReference>
<dbReference type="HAMAP" id="MF_00794">
    <property type="entry name" value="UPF0330"/>
    <property type="match status" value="1"/>
</dbReference>